<evidence type="ECO:0000256" key="7">
    <source>
        <dbReference type="SAM" id="MobiDB-lite"/>
    </source>
</evidence>
<dbReference type="AlphaFoldDB" id="A0A158JDS1"/>
<feature type="transmembrane region" description="Helical" evidence="8">
    <location>
        <begin position="220"/>
        <end position="238"/>
    </location>
</feature>
<dbReference type="GO" id="GO:0005886">
    <property type="term" value="C:plasma membrane"/>
    <property type="evidence" value="ECO:0007669"/>
    <property type="project" value="TreeGrafter"/>
</dbReference>
<dbReference type="NCBIfam" id="NF037982">
    <property type="entry name" value="Nramp_1"/>
    <property type="match status" value="1"/>
</dbReference>
<dbReference type="EMBL" id="FCON02000039">
    <property type="protein sequence ID" value="SAL66609.1"/>
    <property type="molecule type" value="Genomic_DNA"/>
</dbReference>
<evidence type="ECO:0000256" key="3">
    <source>
        <dbReference type="ARBA" id="ARBA00022692"/>
    </source>
</evidence>
<proteinExistence type="predicted"/>
<dbReference type="NCBIfam" id="TIGR01197">
    <property type="entry name" value="nramp"/>
    <property type="match status" value="1"/>
</dbReference>
<evidence type="ECO:0000313" key="9">
    <source>
        <dbReference type="EMBL" id="SAL66609.1"/>
    </source>
</evidence>
<dbReference type="OrthoDB" id="9787548at2"/>
<reference evidence="9" key="1">
    <citation type="submission" date="2016-01" db="EMBL/GenBank/DDBJ databases">
        <authorList>
            <person name="Peeters C."/>
        </authorList>
    </citation>
    <scope>NUCLEOTIDE SEQUENCE [LARGE SCALE GENOMIC DNA]</scope>
    <source>
        <strain evidence="9">LMG 22940</strain>
    </source>
</reference>
<keyword evidence="4" id="KW-0769">Symport</keyword>
<evidence type="ECO:0000256" key="4">
    <source>
        <dbReference type="ARBA" id="ARBA00022847"/>
    </source>
</evidence>
<dbReference type="GO" id="GO:0015086">
    <property type="term" value="F:cadmium ion transmembrane transporter activity"/>
    <property type="evidence" value="ECO:0007669"/>
    <property type="project" value="TreeGrafter"/>
</dbReference>
<feature type="transmembrane region" description="Helical" evidence="8">
    <location>
        <begin position="422"/>
        <end position="443"/>
    </location>
</feature>
<keyword evidence="2" id="KW-0813">Transport</keyword>
<dbReference type="PANTHER" id="PTHR11706:SF33">
    <property type="entry name" value="NATURAL RESISTANCE-ASSOCIATED MACROPHAGE PROTEIN 2"/>
    <property type="match status" value="1"/>
</dbReference>
<keyword evidence="10" id="KW-1185">Reference proteome</keyword>
<keyword evidence="3 8" id="KW-0812">Transmembrane</keyword>
<dbReference type="NCBIfam" id="NF001923">
    <property type="entry name" value="PRK00701.1"/>
    <property type="match status" value="1"/>
</dbReference>
<feature type="transmembrane region" description="Helical" evidence="8">
    <location>
        <begin position="178"/>
        <end position="200"/>
    </location>
</feature>
<keyword evidence="6 8" id="KW-0472">Membrane</keyword>
<evidence type="ECO:0000256" key="6">
    <source>
        <dbReference type="ARBA" id="ARBA00023136"/>
    </source>
</evidence>
<dbReference type="GO" id="GO:0005384">
    <property type="term" value="F:manganese ion transmembrane transporter activity"/>
    <property type="evidence" value="ECO:0007669"/>
    <property type="project" value="TreeGrafter"/>
</dbReference>
<dbReference type="PRINTS" id="PR00447">
    <property type="entry name" value="NATRESASSCMP"/>
</dbReference>
<feature type="transmembrane region" description="Helical" evidence="8">
    <location>
        <begin position="37"/>
        <end position="54"/>
    </location>
</feature>
<feature type="transmembrane region" description="Helical" evidence="8">
    <location>
        <begin position="74"/>
        <end position="96"/>
    </location>
</feature>
<evidence type="ECO:0000256" key="1">
    <source>
        <dbReference type="ARBA" id="ARBA00004141"/>
    </source>
</evidence>
<feature type="transmembrane region" description="Helical" evidence="8">
    <location>
        <begin position="141"/>
        <end position="166"/>
    </location>
</feature>
<feature type="region of interest" description="Disordered" evidence="7">
    <location>
        <begin position="1"/>
        <end position="32"/>
    </location>
</feature>
<dbReference type="RefSeq" id="WP_087645832.1">
    <property type="nucleotide sequence ID" value="NZ_FCON02000039.1"/>
</dbReference>
<evidence type="ECO:0000313" key="10">
    <source>
        <dbReference type="Proteomes" id="UP000054770"/>
    </source>
</evidence>
<accession>A0A158JDS1</accession>
<comment type="caution">
    <text evidence="9">The sequence shown here is derived from an EMBL/GenBank/DDBJ whole genome shotgun (WGS) entry which is preliminary data.</text>
</comment>
<evidence type="ECO:0000256" key="2">
    <source>
        <dbReference type="ARBA" id="ARBA00022448"/>
    </source>
</evidence>
<keyword evidence="5 8" id="KW-1133">Transmembrane helix</keyword>
<feature type="compositionally biased region" description="Basic and acidic residues" evidence="7">
    <location>
        <begin position="16"/>
        <end position="29"/>
    </location>
</feature>
<evidence type="ECO:0000256" key="5">
    <source>
        <dbReference type="ARBA" id="ARBA00022989"/>
    </source>
</evidence>
<dbReference type="InterPro" id="IPR001046">
    <property type="entry name" value="NRAMP_fam"/>
</dbReference>
<gene>
    <name evidence="9" type="ORF">AWB68_03739</name>
</gene>
<dbReference type="Proteomes" id="UP000054770">
    <property type="component" value="Unassembled WGS sequence"/>
</dbReference>
<evidence type="ECO:0000256" key="8">
    <source>
        <dbReference type="SAM" id="Phobius"/>
    </source>
</evidence>
<dbReference type="GO" id="GO:0015293">
    <property type="term" value="F:symporter activity"/>
    <property type="evidence" value="ECO:0007669"/>
    <property type="project" value="UniProtKB-KW"/>
</dbReference>
<feature type="transmembrane region" description="Helical" evidence="8">
    <location>
        <begin position="259"/>
        <end position="288"/>
    </location>
</feature>
<dbReference type="GO" id="GO:0034755">
    <property type="term" value="P:iron ion transmembrane transport"/>
    <property type="evidence" value="ECO:0007669"/>
    <property type="project" value="TreeGrafter"/>
</dbReference>
<sequence>MNTTPSALTPCPAERQPSERDPRDDRRPLLPEGAPRGRWFSFVGAGALVAVGYMDPGNWATALGSGAKYGYQLLSVVLVASLMGMLLQWVASRVGVVTGRDLARLCRERFSRRTTVFLWITCEIAIIACDVAEVVGSAVALQLLLGVSLTAGVLMSAIGTFAMLALQSRGKRPLQMFITALIFFIGFCFVVELALARPVWHEALAGLAPPKELLRDAGMIWLAAGILGATVMPHNLYLHSALVKDHAPHGDDRSIAEALYGVNIDTFASLALAFTVNASLLIVAAAVFHASGHVDVEDLADAHRLIAPLVGNQWASIFFAAALLACGLNATVTGTLAGQAVMEGFLRLSIARWARALLTRGLAIGPALLAVGSFGEHGSNQLLVASQVVLSMQLPLAVIPLVRFASDAGLMGRWRVARIPLALAWACAGIIVLLNFALLWQWVGGA</sequence>
<organism evidence="9 10">
    <name type="scientific">Caballeronia choica</name>
    <dbReference type="NCBI Taxonomy" id="326476"/>
    <lineage>
        <taxon>Bacteria</taxon>
        <taxon>Pseudomonadati</taxon>
        <taxon>Pseudomonadota</taxon>
        <taxon>Betaproteobacteria</taxon>
        <taxon>Burkholderiales</taxon>
        <taxon>Burkholderiaceae</taxon>
        <taxon>Caballeronia</taxon>
    </lineage>
</organism>
<name>A0A158JDS1_9BURK</name>
<feature type="transmembrane region" description="Helical" evidence="8">
    <location>
        <begin position="314"/>
        <end position="337"/>
    </location>
</feature>
<dbReference type="PANTHER" id="PTHR11706">
    <property type="entry name" value="SOLUTE CARRIER PROTEIN FAMILY 11 MEMBER"/>
    <property type="match status" value="1"/>
</dbReference>
<protein>
    <submittedName>
        <fullName evidence="9">Manganese/iron transporter</fullName>
    </submittedName>
</protein>
<feature type="transmembrane region" description="Helical" evidence="8">
    <location>
        <begin position="116"/>
        <end position="135"/>
    </location>
</feature>
<comment type="subcellular location">
    <subcellularLocation>
        <location evidence="1">Membrane</location>
        <topology evidence="1">Multi-pass membrane protein</topology>
    </subcellularLocation>
</comment>
<dbReference type="Pfam" id="PF01566">
    <property type="entry name" value="Nramp"/>
    <property type="match status" value="1"/>
</dbReference>